<dbReference type="SUPFAM" id="SSF48310">
    <property type="entry name" value="Aldehyde ferredoxin oxidoreductase, C-terminal domains"/>
    <property type="match status" value="1"/>
</dbReference>
<dbReference type="InterPro" id="IPR001203">
    <property type="entry name" value="OxRdtase_Ald_Fedxn_C"/>
</dbReference>
<evidence type="ECO:0000256" key="7">
    <source>
        <dbReference type="ARBA" id="ARBA00023014"/>
    </source>
</evidence>
<evidence type="ECO:0000256" key="5">
    <source>
        <dbReference type="ARBA" id="ARBA00023002"/>
    </source>
</evidence>
<dbReference type="InterPro" id="IPR036021">
    <property type="entry name" value="Tungsten_al_ferr_oxy-like_C"/>
</dbReference>
<sequence length="565" mass="60407">MRKILRVNMTDLSIRAEELPQEYLDLGGRGLTSSIINREVPPTCFPLGAHNKMVIAPGYLSGTGTPCSGRLSIGAKSPLTGGIKESNVGGMASQKLARLGIAAIVIEGQPKEDGLHVLSISKDAARLEQAGDLAGKGNYAVCESVRRNHGEKVASLSIGQAGEMLLHGSSVASSDMEGMPNRHAGRGGMGAVMGSKGLKAIVIDDAGTAPVQPKQKAEYNAVTREFTKSMREAKGFLEQLRTCGTPGGIPNFNAFGTLPTRNFSAGAYEYAEQIQGLAIIEIAKSRGAKMHSCSPSCPVRCSIVYHDQNHQFLVSGLEYETVALLGSNLLVHDLDAIALMNRLLNDVGLDTIETGAAIGVAMEAGYLRFGDSESAIELIQEVAQGTIRGRMIGSGAVVTGKMLGVKKVPAVKGQAIPAHHPQGNKIAGVTYCTSPMGADHTAGIIYDNTVHNPEGKVEKSLAVQIQMGFIDTLGMCMFSRACPNYNDYLVKTLTAFNGAPFTEENLLDLGRRTLRAEHDFNRRAGFTSSHDRLPEFMTEVRIKPHDLVFDVPYEEVDTLKGKLLD</sequence>
<dbReference type="InterPro" id="IPR036503">
    <property type="entry name" value="Ald_Fedxn_OxRdtase_N_sf"/>
</dbReference>
<dbReference type="Gene3D" id="3.60.9.10">
    <property type="entry name" value="Aldehyde ferredoxin oxidoreductase, N-terminal domain"/>
    <property type="match status" value="1"/>
</dbReference>
<feature type="domain" description="Aldehyde ferredoxin oxidoreductase N-terminal" evidence="9">
    <location>
        <begin position="1"/>
        <end position="207"/>
    </location>
</feature>
<evidence type="ECO:0000256" key="8">
    <source>
        <dbReference type="ARBA" id="ARBA00049934"/>
    </source>
</evidence>
<keyword evidence="3" id="KW-0004">4Fe-4S</keyword>
<dbReference type="InterPro" id="IPR013983">
    <property type="entry name" value="Ald_Fedxn_OxRdtase_N"/>
</dbReference>
<organism evidence="10 11">
    <name type="scientific">Abyssobacteria bacterium (strain SURF_5)</name>
    <dbReference type="NCBI Taxonomy" id="2093360"/>
    <lineage>
        <taxon>Bacteria</taxon>
        <taxon>Pseudomonadati</taxon>
        <taxon>Candidatus Hydrogenedentota</taxon>
        <taxon>Candidatus Abyssobacteria</taxon>
    </lineage>
</organism>
<dbReference type="PANTHER" id="PTHR30038:SF0">
    <property type="entry name" value="TUNGSTEN-CONTAINING ALDEHYDE FERREDOXIN OXIDOREDUCTASE"/>
    <property type="match status" value="1"/>
</dbReference>
<dbReference type="SMART" id="SM00790">
    <property type="entry name" value="AFOR_N"/>
    <property type="match status" value="1"/>
</dbReference>
<comment type="caution">
    <text evidence="10">The sequence shown here is derived from an EMBL/GenBank/DDBJ whole genome shotgun (WGS) entry which is preliminary data.</text>
</comment>
<dbReference type="GO" id="GO:0016625">
    <property type="term" value="F:oxidoreductase activity, acting on the aldehyde or oxo group of donors, iron-sulfur protein as acceptor"/>
    <property type="evidence" value="ECO:0007669"/>
    <property type="project" value="InterPro"/>
</dbReference>
<comment type="cofactor">
    <cofactor evidence="8">
        <name>tungstopterin</name>
        <dbReference type="ChEBI" id="CHEBI:30402"/>
    </cofactor>
</comment>
<reference evidence="10 11" key="1">
    <citation type="journal article" date="2017" name="ISME J.">
        <title>Energy and carbon metabolisms in a deep terrestrial subsurface fluid microbial community.</title>
        <authorList>
            <person name="Momper L."/>
            <person name="Jungbluth S.P."/>
            <person name="Lee M.D."/>
            <person name="Amend J.P."/>
        </authorList>
    </citation>
    <scope>NUCLEOTIDE SEQUENCE [LARGE SCALE GENOMIC DNA]</scope>
    <source>
        <strain evidence="10">SURF_5</strain>
    </source>
</reference>
<dbReference type="InterPro" id="IPR013985">
    <property type="entry name" value="Ald_Fedxn_OxRdtase_dom3"/>
</dbReference>
<evidence type="ECO:0000256" key="2">
    <source>
        <dbReference type="ARBA" id="ARBA00011032"/>
    </source>
</evidence>
<name>A0A3A4NS95_ABYX5</name>
<evidence type="ECO:0000313" key="10">
    <source>
        <dbReference type="EMBL" id="RJP18674.1"/>
    </source>
</evidence>
<accession>A0A3A4NS95</accession>
<dbReference type="GO" id="GO:0046872">
    <property type="term" value="F:metal ion binding"/>
    <property type="evidence" value="ECO:0007669"/>
    <property type="project" value="UniProtKB-KW"/>
</dbReference>
<dbReference type="EMBL" id="QZKU01000098">
    <property type="protein sequence ID" value="RJP18674.1"/>
    <property type="molecule type" value="Genomic_DNA"/>
</dbReference>
<keyword evidence="6" id="KW-0408">Iron</keyword>
<dbReference type="GO" id="GO:0009055">
    <property type="term" value="F:electron transfer activity"/>
    <property type="evidence" value="ECO:0007669"/>
    <property type="project" value="InterPro"/>
</dbReference>
<keyword evidence="5" id="KW-0560">Oxidoreductase</keyword>
<dbReference type="Pfam" id="PF01314">
    <property type="entry name" value="AFOR_C"/>
    <property type="match status" value="1"/>
</dbReference>
<comment type="similarity">
    <text evidence="2">Belongs to the AOR/FOR family.</text>
</comment>
<dbReference type="InterPro" id="IPR051919">
    <property type="entry name" value="W-dependent_AOR"/>
</dbReference>
<dbReference type="Gene3D" id="1.10.599.10">
    <property type="entry name" value="Aldehyde Ferredoxin Oxidoreductase Protein, subunit A, domain 3"/>
    <property type="match status" value="1"/>
</dbReference>
<dbReference type="GO" id="GO:0051539">
    <property type="term" value="F:4 iron, 4 sulfur cluster binding"/>
    <property type="evidence" value="ECO:0007669"/>
    <property type="project" value="UniProtKB-KW"/>
</dbReference>
<keyword evidence="4" id="KW-0479">Metal-binding</keyword>
<keyword evidence="7" id="KW-0411">Iron-sulfur</keyword>
<dbReference type="SUPFAM" id="SSF56228">
    <property type="entry name" value="Aldehyde ferredoxin oxidoreductase, N-terminal domain"/>
    <property type="match status" value="1"/>
</dbReference>
<evidence type="ECO:0000256" key="6">
    <source>
        <dbReference type="ARBA" id="ARBA00023004"/>
    </source>
</evidence>
<dbReference type="AlphaFoldDB" id="A0A3A4NS95"/>
<evidence type="ECO:0000256" key="1">
    <source>
        <dbReference type="ARBA" id="ARBA00001966"/>
    </source>
</evidence>
<evidence type="ECO:0000313" key="11">
    <source>
        <dbReference type="Proteomes" id="UP000265882"/>
    </source>
</evidence>
<dbReference type="InterPro" id="IPR013984">
    <property type="entry name" value="Ald_Fedxn_OxRdtase_dom2"/>
</dbReference>
<evidence type="ECO:0000259" key="9">
    <source>
        <dbReference type="SMART" id="SM00790"/>
    </source>
</evidence>
<comment type="cofactor">
    <cofactor evidence="1">
        <name>[4Fe-4S] cluster</name>
        <dbReference type="ChEBI" id="CHEBI:49883"/>
    </cofactor>
</comment>
<proteinExistence type="inferred from homology"/>
<dbReference type="Pfam" id="PF02730">
    <property type="entry name" value="AFOR_N"/>
    <property type="match status" value="1"/>
</dbReference>
<evidence type="ECO:0000256" key="3">
    <source>
        <dbReference type="ARBA" id="ARBA00022485"/>
    </source>
</evidence>
<gene>
    <name evidence="10" type="ORF">C4520_13855</name>
</gene>
<dbReference type="Gene3D" id="1.10.569.10">
    <property type="entry name" value="Aldehyde Ferredoxin Oxidoreductase Protein, subunit A, domain 2"/>
    <property type="match status" value="1"/>
</dbReference>
<evidence type="ECO:0000256" key="4">
    <source>
        <dbReference type="ARBA" id="ARBA00022723"/>
    </source>
</evidence>
<dbReference type="PANTHER" id="PTHR30038">
    <property type="entry name" value="ALDEHYDE FERREDOXIN OXIDOREDUCTASE"/>
    <property type="match status" value="1"/>
</dbReference>
<protein>
    <submittedName>
        <fullName evidence="10">Aldehyde ferredoxin oxidoreductase</fullName>
    </submittedName>
</protein>
<dbReference type="Proteomes" id="UP000265882">
    <property type="component" value="Unassembled WGS sequence"/>
</dbReference>